<dbReference type="EMBL" id="JAEAOA010001897">
    <property type="protein sequence ID" value="KAK3581528.1"/>
    <property type="molecule type" value="Genomic_DNA"/>
</dbReference>
<sequence>MVATVELRFSVTHPLNELQSSILEDNNISSKNQETTPILNVMMEHSNVLKSLSICLDLYTQKFHQISMELHELASCMADQFPETKKSAEALLLLDGIVFDVQGLFMGSEEKFSISSTLSFDMSKTKVVISPTLKTDIMSTAEVEKGPTNDVNGVNKVLCFPFANLTIVQIIGRLQSMIIEAQQIVQQEIEPLAARLTDCTNSNYSNVNETEYMVAIQQEATNYTTNIKRAMTVLNETINSLQANMTDCMGILDCNGQCNGTSRLQEICHHISYGKKGTTDRNETEYPDCSVTLEMKALYNNGKCYACISMEKLSAVGKDACGVCGGDNSTCMGCDGVPNRSIGKWILGLKIQRL</sequence>
<reference evidence="1" key="1">
    <citation type="journal article" date="2021" name="Genome Biol. Evol.">
        <title>A High-Quality Reference Genome for a Parasitic Bivalve with Doubly Uniparental Inheritance (Bivalvia: Unionida).</title>
        <authorList>
            <person name="Smith C.H."/>
        </authorList>
    </citation>
    <scope>NUCLEOTIDE SEQUENCE</scope>
    <source>
        <strain evidence="1">CHS0354</strain>
    </source>
</reference>
<accession>A0AAE0RXU8</accession>
<name>A0AAE0RXU8_9BIVA</name>
<evidence type="ECO:0000313" key="1">
    <source>
        <dbReference type="EMBL" id="KAK3581528.1"/>
    </source>
</evidence>
<evidence type="ECO:0000313" key="2">
    <source>
        <dbReference type="Proteomes" id="UP001195483"/>
    </source>
</evidence>
<reference evidence="1" key="2">
    <citation type="journal article" date="2021" name="Genome Biol. Evol.">
        <title>Developing a high-quality reference genome for a parasitic bivalve with doubly uniparental inheritance (Bivalvia: Unionida).</title>
        <authorList>
            <person name="Smith C.H."/>
        </authorList>
    </citation>
    <scope>NUCLEOTIDE SEQUENCE</scope>
    <source>
        <strain evidence="1">CHS0354</strain>
        <tissue evidence="1">Mantle</tissue>
    </source>
</reference>
<proteinExistence type="predicted"/>
<gene>
    <name evidence="1" type="ORF">CHS0354_031870</name>
</gene>
<organism evidence="1 2">
    <name type="scientific">Potamilus streckersoni</name>
    <dbReference type="NCBI Taxonomy" id="2493646"/>
    <lineage>
        <taxon>Eukaryota</taxon>
        <taxon>Metazoa</taxon>
        <taxon>Spiralia</taxon>
        <taxon>Lophotrochozoa</taxon>
        <taxon>Mollusca</taxon>
        <taxon>Bivalvia</taxon>
        <taxon>Autobranchia</taxon>
        <taxon>Heteroconchia</taxon>
        <taxon>Palaeoheterodonta</taxon>
        <taxon>Unionida</taxon>
        <taxon>Unionoidea</taxon>
        <taxon>Unionidae</taxon>
        <taxon>Ambleminae</taxon>
        <taxon>Lampsilini</taxon>
        <taxon>Potamilus</taxon>
    </lineage>
</organism>
<keyword evidence="2" id="KW-1185">Reference proteome</keyword>
<dbReference type="AlphaFoldDB" id="A0AAE0RXU8"/>
<dbReference type="Proteomes" id="UP001195483">
    <property type="component" value="Unassembled WGS sequence"/>
</dbReference>
<reference evidence="1" key="3">
    <citation type="submission" date="2023-05" db="EMBL/GenBank/DDBJ databases">
        <authorList>
            <person name="Smith C.H."/>
        </authorList>
    </citation>
    <scope>NUCLEOTIDE SEQUENCE</scope>
    <source>
        <strain evidence="1">CHS0354</strain>
        <tissue evidence="1">Mantle</tissue>
    </source>
</reference>
<comment type="caution">
    <text evidence="1">The sequence shown here is derived from an EMBL/GenBank/DDBJ whole genome shotgun (WGS) entry which is preliminary data.</text>
</comment>
<protein>
    <submittedName>
        <fullName evidence="1">Uncharacterized protein</fullName>
    </submittedName>
</protein>